<protein>
    <submittedName>
        <fullName evidence="1">Uncharacterized protein</fullName>
    </submittedName>
</protein>
<dbReference type="RefSeq" id="WP_234541630.1">
    <property type="nucleotide sequence ID" value="NZ_CAKMAB010000061.1"/>
</dbReference>
<accession>A0ABM9BN91</accession>
<dbReference type="EMBL" id="CAKMAB010000061">
    <property type="protein sequence ID" value="CAH1059586.1"/>
    <property type="molecule type" value="Genomic_DNA"/>
</dbReference>
<evidence type="ECO:0000313" key="2">
    <source>
        <dbReference type="Proteomes" id="UP000838749"/>
    </source>
</evidence>
<name>A0ABM9BN91_9BACL</name>
<proteinExistence type="predicted"/>
<comment type="caution">
    <text evidence="1">The sequence shown here is derived from an EMBL/GenBank/DDBJ whole genome shotgun (WGS) entry which is preliminary data.</text>
</comment>
<organism evidence="1 2">
    <name type="scientific">Paenibacillus pseudetheri</name>
    <dbReference type="NCBI Taxonomy" id="2897682"/>
    <lineage>
        <taxon>Bacteria</taxon>
        <taxon>Bacillati</taxon>
        <taxon>Bacillota</taxon>
        <taxon>Bacilli</taxon>
        <taxon>Bacillales</taxon>
        <taxon>Paenibacillaceae</taxon>
        <taxon>Paenibacillus</taxon>
    </lineage>
</organism>
<sequence>MNNEERLIAEETLHHLFVGSSVDGIQFGLSPATTKIYFTHYDRNSDEDFVYLNVESKWSIYPNTTGSFPDSELEMIDMTEEEEYWNLYKIRRQKVTQIRIGEISPHLFITLKSGLILFINGFHEKYECWQSGVLFDNLWLVVACPGDGIATWTPTKK</sequence>
<gene>
    <name evidence="1" type="ORF">PAECIP111894_05798</name>
</gene>
<keyword evidence="2" id="KW-1185">Reference proteome</keyword>
<reference evidence="1" key="1">
    <citation type="submission" date="2021-12" db="EMBL/GenBank/DDBJ databases">
        <authorList>
            <person name="Criscuolo A."/>
        </authorList>
    </citation>
    <scope>NUCLEOTIDE SEQUENCE</scope>
    <source>
        <strain evidence="1">CIP111894</strain>
    </source>
</reference>
<dbReference type="Proteomes" id="UP000838749">
    <property type="component" value="Unassembled WGS sequence"/>
</dbReference>
<evidence type="ECO:0000313" key="1">
    <source>
        <dbReference type="EMBL" id="CAH1059586.1"/>
    </source>
</evidence>